<proteinExistence type="predicted"/>
<dbReference type="EMBL" id="LAZR01061013">
    <property type="protein sequence ID" value="KKK64464.1"/>
    <property type="molecule type" value="Genomic_DNA"/>
</dbReference>
<keyword evidence="1" id="KW-1133">Transmembrane helix</keyword>
<reference evidence="2" key="1">
    <citation type="journal article" date="2015" name="Nature">
        <title>Complex archaea that bridge the gap between prokaryotes and eukaryotes.</title>
        <authorList>
            <person name="Spang A."/>
            <person name="Saw J.H."/>
            <person name="Jorgensen S.L."/>
            <person name="Zaremba-Niedzwiedzka K."/>
            <person name="Martijn J."/>
            <person name="Lind A.E."/>
            <person name="van Eijk R."/>
            <person name="Schleper C."/>
            <person name="Guy L."/>
            <person name="Ettema T.J."/>
        </authorList>
    </citation>
    <scope>NUCLEOTIDE SEQUENCE</scope>
</reference>
<keyword evidence="1" id="KW-0472">Membrane</keyword>
<sequence>MNQNELDSEPNKQNYSFIPPEFNTHVIRLSPTTINILKNNFKYKFEKFYEKLEDIYLNWSGTLDAEFLYLLSKVGVLTIITGLFGLLINIIVANPTLWFYSYIIVPVVVIIGFMILVISYLKKE</sequence>
<feature type="transmembrane region" description="Helical" evidence="1">
    <location>
        <begin position="67"/>
        <end position="92"/>
    </location>
</feature>
<dbReference type="AlphaFoldDB" id="A0A0F8ZD99"/>
<keyword evidence="1" id="KW-0812">Transmembrane</keyword>
<organism evidence="2">
    <name type="scientific">marine sediment metagenome</name>
    <dbReference type="NCBI Taxonomy" id="412755"/>
    <lineage>
        <taxon>unclassified sequences</taxon>
        <taxon>metagenomes</taxon>
        <taxon>ecological metagenomes</taxon>
    </lineage>
</organism>
<evidence type="ECO:0000256" key="1">
    <source>
        <dbReference type="SAM" id="Phobius"/>
    </source>
</evidence>
<feature type="transmembrane region" description="Helical" evidence="1">
    <location>
        <begin position="98"/>
        <end position="121"/>
    </location>
</feature>
<gene>
    <name evidence="2" type="ORF">LCGC14_2983960</name>
</gene>
<name>A0A0F8ZD99_9ZZZZ</name>
<evidence type="ECO:0000313" key="2">
    <source>
        <dbReference type="EMBL" id="KKK64464.1"/>
    </source>
</evidence>
<comment type="caution">
    <text evidence="2">The sequence shown here is derived from an EMBL/GenBank/DDBJ whole genome shotgun (WGS) entry which is preliminary data.</text>
</comment>
<protein>
    <submittedName>
        <fullName evidence="2">Uncharacterized protein</fullName>
    </submittedName>
</protein>
<accession>A0A0F8ZD99</accession>